<dbReference type="HAMAP" id="MF_02126">
    <property type="entry name" value="RF_methyltr_PrmC"/>
    <property type="match status" value="1"/>
</dbReference>
<comment type="catalytic activity">
    <reaction evidence="4 5">
        <text>L-glutaminyl-[peptide chain release factor] + S-adenosyl-L-methionine = N(5)-methyl-L-glutaminyl-[peptide chain release factor] + S-adenosyl-L-homocysteine + H(+)</text>
        <dbReference type="Rhea" id="RHEA:42896"/>
        <dbReference type="Rhea" id="RHEA-COMP:10271"/>
        <dbReference type="Rhea" id="RHEA-COMP:10272"/>
        <dbReference type="ChEBI" id="CHEBI:15378"/>
        <dbReference type="ChEBI" id="CHEBI:30011"/>
        <dbReference type="ChEBI" id="CHEBI:57856"/>
        <dbReference type="ChEBI" id="CHEBI:59789"/>
        <dbReference type="ChEBI" id="CHEBI:61891"/>
        <dbReference type="EC" id="2.1.1.297"/>
    </reaction>
</comment>
<dbReference type="InterPro" id="IPR040758">
    <property type="entry name" value="PrmC_N"/>
</dbReference>
<dbReference type="Pfam" id="PF05175">
    <property type="entry name" value="MTS"/>
    <property type="match status" value="1"/>
</dbReference>
<dbReference type="CDD" id="cd02440">
    <property type="entry name" value="AdoMet_MTases"/>
    <property type="match status" value="1"/>
</dbReference>
<dbReference type="GO" id="GO:0102559">
    <property type="term" value="F:peptide chain release factor N(5)-glutamine methyltransferase activity"/>
    <property type="evidence" value="ECO:0007669"/>
    <property type="project" value="UniProtKB-EC"/>
</dbReference>
<evidence type="ECO:0000256" key="4">
    <source>
        <dbReference type="ARBA" id="ARBA00048391"/>
    </source>
</evidence>
<feature type="binding site" evidence="5">
    <location>
        <position position="146"/>
    </location>
    <ligand>
        <name>S-adenosyl-L-methionine</name>
        <dbReference type="ChEBI" id="CHEBI:59789"/>
    </ligand>
</feature>
<dbReference type="Proteomes" id="UP000185746">
    <property type="component" value="Chromosome"/>
</dbReference>
<comment type="similarity">
    <text evidence="5">Belongs to the protein N5-glutamine methyltransferase family. PrmC subfamily.</text>
</comment>
<reference evidence="8 9" key="1">
    <citation type="submission" date="2016-09" db="EMBL/GenBank/DDBJ databases">
        <title>Complete genome sequence of the Lysinibacillus sphaericus LMG 22257, a specie of Bacillus with ureolytic activity that can effectively biodeposit calcium carbonate.</title>
        <authorList>
            <person name="Yan W."/>
        </authorList>
    </citation>
    <scope>NUCLEOTIDE SEQUENCE [LARGE SCALE GENOMIC DNA]</scope>
    <source>
        <strain evidence="8 9">LMG 22257</strain>
    </source>
</reference>
<dbReference type="NCBIfam" id="TIGR00536">
    <property type="entry name" value="hemK_fam"/>
    <property type="match status" value="1"/>
</dbReference>
<feature type="domain" description="Release factor glutamine methyltransferase N-terminal" evidence="7">
    <location>
        <begin position="7"/>
        <end position="75"/>
    </location>
</feature>
<evidence type="ECO:0000313" key="9">
    <source>
        <dbReference type="Proteomes" id="UP000185746"/>
    </source>
</evidence>
<evidence type="ECO:0000256" key="5">
    <source>
        <dbReference type="HAMAP-Rule" id="MF_02126"/>
    </source>
</evidence>
<name>A0A1D8JJF7_9BACL</name>
<dbReference type="EC" id="2.1.1.297" evidence="5"/>
<dbReference type="InterPro" id="IPR029063">
    <property type="entry name" value="SAM-dependent_MTases_sf"/>
</dbReference>
<protein>
    <recommendedName>
        <fullName evidence="5">Release factor glutamine methyltransferase</fullName>
        <shortName evidence="5">RF MTase</shortName>
        <ecNumber evidence="5">2.1.1.297</ecNumber>
    </recommendedName>
    <alternativeName>
        <fullName evidence="5">N5-glutamine methyltransferase PrmC</fullName>
    </alternativeName>
    <alternativeName>
        <fullName evidence="5">Protein-(glutamine-N5) MTase PrmC</fullName>
    </alternativeName>
    <alternativeName>
        <fullName evidence="5">Protein-glutamine N-methyltransferase PrmC</fullName>
    </alternativeName>
</protein>
<dbReference type="NCBIfam" id="TIGR03534">
    <property type="entry name" value="RF_mod_PrmC"/>
    <property type="match status" value="1"/>
</dbReference>
<dbReference type="InterPro" id="IPR050320">
    <property type="entry name" value="N5-glutamine_MTase"/>
</dbReference>
<evidence type="ECO:0000259" key="7">
    <source>
        <dbReference type="Pfam" id="PF17827"/>
    </source>
</evidence>
<keyword evidence="9" id="KW-1185">Reference proteome</keyword>
<keyword evidence="1 5" id="KW-0489">Methyltransferase</keyword>
<evidence type="ECO:0000256" key="1">
    <source>
        <dbReference type="ARBA" id="ARBA00022603"/>
    </source>
</evidence>
<dbReference type="Gene3D" id="1.10.8.10">
    <property type="entry name" value="DNA helicase RuvA subunit, C-terminal domain"/>
    <property type="match status" value="1"/>
</dbReference>
<evidence type="ECO:0000313" key="8">
    <source>
        <dbReference type="EMBL" id="AOV08843.1"/>
    </source>
</evidence>
<keyword evidence="3 5" id="KW-0949">S-adenosyl-L-methionine</keyword>
<feature type="binding site" evidence="5">
    <location>
        <begin position="188"/>
        <end position="191"/>
    </location>
    <ligand>
        <name>substrate</name>
    </ligand>
</feature>
<evidence type="ECO:0000256" key="3">
    <source>
        <dbReference type="ARBA" id="ARBA00022691"/>
    </source>
</evidence>
<dbReference type="PANTHER" id="PTHR18895">
    <property type="entry name" value="HEMK METHYLTRANSFERASE"/>
    <property type="match status" value="1"/>
</dbReference>
<dbReference type="InterPro" id="IPR019874">
    <property type="entry name" value="RF_methyltr_PrmC"/>
</dbReference>
<feature type="binding site" evidence="5">
    <location>
        <begin position="123"/>
        <end position="127"/>
    </location>
    <ligand>
        <name>S-adenosyl-L-methionine</name>
        <dbReference type="ChEBI" id="CHEBI:59789"/>
    </ligand>
</feature>
<comment type="function">
    <text evidence="5">Methylates the class 1 translation termination release factors RF1/PrfA and RF2/PrfB on the glutamine residue of the universally conserved GGQ motif.</text>
</comment>
<dbReference type="GO" id="GO:0032259">
    <property type="term" value="P:methylation"/>
    <property type="evidence" value="ECO:0007669"/>
    <property type="project" value="UniProtKB-KW"/>
</dbReference>
<dbReference type="SUPFAM" id="SSF53335">
    <property type="entry name" value="S-adenosyl-L-methionine-dependent methyltransferases"/>
    <property type="match status" value="1"/>
</dbReference>
<evidence type="ECO:0000256" key="2">
    <source>
        <dbReference type="ARBA" id="ARBA00022679"/>
    </source>
</evidence>
<dbReference type="PROSITE" id="PS00092">
    <property type="entry name" value="N6_MTASE"/>
    <property type="match status" value="1"/>
</dbReference>
<dbReference type="Pfam" id="PF17827">
    <property type="entry name" value="PrmC_N"/>
    <property type="match status" value="1"/>
</dbReference>
<feature type="binding site" evidence="5">
    <location>
        <position position="188"/>
    </location>
    <ligand>
        <name>S-adenosyl-L-methionine</name>
        <dbReference type="ChEBI" id="CHEBI:59789"/>
    </ligand>
</feature>
<dbReference type="PANTHER" id="PTHR18895:SF74">
    <property type="entry name" value="MTRF1L RELEASE FACTOR GLUTAMINE METHYLTRANSFERASE"/>
    <property type="match status" value="1"/>
</dbReference>
<dbReference type="InterPro" id="IPR004556">
    <property type="entry name" value="HemK-like"/>
</dbReference>
<dbReference type="InterPro" id="IPR002052">
    <property type="entry name" value="DNA_methylase_N6_adenine_CS"/>
</dbReference>
<organism evidence="8 9">
    <name type="scientific">Sporosarcina ureilytica</name>
    <dbReference type="NCBI Taxonomy" id="298596"/>
    <lineage>
        <taxon>Bacteria</taxon>
        <taxon>Bacillati</taxon>
        <taxon>Bacillota</taxon>
        <taxon>Bacilli</taxon>
        <taxon>Bacillales</taxon>
        <taxon>Caryophanaceae</taxon>
        <taxon>Sporosarcina</taxon>
    </lineage>
</organism>
<feature type="domain" description="Methyltransferase small" evidence="6">
    <location>
        <begin position="115"/>
        <end position="198"/>
    </location>
</feature>
<keyword evidence="2 5" id="KW-0808">Transferase</keyword>
<dbReference type="InterPro" id="IPR007848">
    <property type="entry name" value="Small_mtfrase_dom"/>
</dbReference>
<dbReference type="AlphaFoldDB" id="A0A1D8JJF7"/>
<proteinExistence type="inferred from homology"/>
<dbReference type="RefSeq" id="WP_075529007.1">
    <property type="nucleotide sequence ID" value="NZ_CP017560.1"/>
</dbReference>
<dbReference type="KEGG" id="surl:BI350_15665"/>
<dbReference type="GO" id="GO:0003676">
    <property type="term" value="F:nucleic acid binding"/>
    <property type="evidence" value="ECO:0007669"/>
    <property type="project" value="InterPro"/>
</dbReference>
<dbReference type="Gene3D" id="3.40.50.150">
    <property type="entry name" value="Vaccinia Virus protein VP39"/>
    <property type="match status" value="1"/>
</dbReference>
<gene>
    <name evidence="5" type="primary">prmC</name>
    <name evidence="8" type="ORF">BI350_15665</name>
</gene>
<accession>A0A1D8JJF7</accession>
<dbReference type="EMBL" id="CP017560">
    <property type="protein sequence ID" value="AOV08843.1"/>
    <property type="molecule type" value="Genomic_DNA"/>
</dbReference>
<evidence type="ECO:0000259" key="6">
    <source>
        <dbReference type="Pfam" id="PF05175"/>
    </source>
</evidence>
<sequence length="284" mass="32046">MTERIYEAQNRAFSLLEEKGLDTGSVRILMEYVTGHSHASLLANMRTPLTEEQQRNFWRKVDELLEGKPVQYVIGHEIFYGRKYNVNEHVLIPRPETEELIVEALERMKRLFHKPDLSIADIGTGSGAIAITMKLESPEARVTATDISEPALQVAKQNATELKAAIHFKEGDLSVPIANQTWDVVLSNPPYIARSEASEMTDTVLDYEPHSALFAEEDGLYCYRKLAEQLPKLMNKPGLIGVEIGHAQGKAVYNLFAESFPNAVIEMVKDINGKNRMLFCEIRE</sequence>
<comment type="caution">
    <text evidence="5">Lacks conserved residue(s) required for the propagation of feature annotation.</text>
</comment>